<dbReference type="SMART" id="SM00267">
    <property type="entry name" value="GGDEF"/>
    <property type="match status" value="1"/>
</dbReference>
<feature type="domain" description="PAS" evidence="1">
    <location>
        <begin position="26"/>
        <end position="78"/>
    </location>
</feature>
<dbReference type="Pfam" id="PF00989">
    <property type="entry name" value="PAS"/>
    <property type="match status" value="1"/>
</dbReference>
<evidence type="ECO:0000259" key="3">
    <source>
        <dbReference type="PROSITE" id="PS50883"/>
    </source>
</evidence>
<dbReference type="InterPro" id="IPR001633">
    <property type="entry name" value="EAL_dom"/>
</dbReference>
<dbReference type="InterPro" id="IPR000700">
    <property type="entry name" value="PAS-assoc_C"/>
</dbReference>
<dbReference type="PANTHER" id="PTHR44757">
    <property type="entry name" value="DIGUANYLATE CYCLASE DGCP"/>
    <property type="match status" value="1"/>
</dbReference>
<evidence type="ECO:0000259" key="4">
    <source>
        <dbReference type="PROSITE" id="PS50887"/>
    </source>
</evidence>
<dbReference type="CDD" id="cd01949">
    <property type="entry name" value="GGDEF"/>
    <property type="match status" value="1"/>
</dbReference>
<dbReference type="Pfam" id="PF00563">
    <property type="entry name" value="EAL"/>
    <property type="match status" value="1"/>
</dbReference>
<dbReference type="SUPFAM" id="SSF55781">
    <property type="entry name" value="GAF domain-like"/>
    <property type="match status" value="1"/>
</dbReference>
<organism evidence="5 6">
    <name type="scientific">Novacetimonas hansenii ATCC 23769</name>
    <dbReference type="NCBI Taxonomy" id="714995"/>
    <lineage>
        <taxon>Bacteria</taxon>
        <taxon>Pseudomonadati</taxon>
        <taxon>Pseudomonadota</taxon>
        <taxon>Alphaproteobacteria</taxon>
        <taxon>Acetobacterales</taxon>
        <taxon>Acetobacteraceae</taxon>
        <taxon>Novacetimonas</taxon>
    </lineage>
</organism>
<dbReference type="SMART" id="SM00086">
    <property type="entry name" value="PAC"/>
    <property type="match status" value="2"/>
</dbReference>
<feature type="domain" description="PAC" evidence="2">
    <location>
        <begin position="103"/>
        <end position="153"/>
    </location>
</feature>
<feature type="domain" description="PAS" evidence="1">
    <location>
        <begin position="150"/>
        <end position="194"/>
    </location>
</feature>
<dbReference type="CDD" id="cd00130">
    <property type="entry name" value="PAS"/>
    <property type="match status" value="2"/>
</dbReference>
<dbReference type="SUPFAM" id="SSF141868">
    <property type="entry name" value="EAL domain-like"/>
    <property type="match status" value="1"/>
</dbReference>
<dbReference type="InterPro" id="IPR003018">
    <property type="entry name" value="GAF"/>
</dbReference>
<dbReference type="Gene3D" id="3.20.20.450">
    <property type="entry name" value="EAL domain"/>
    <property type="match status" value="1"/>
</dbReference>
<dbReference type="InterPro" id="IPR029016">
    <property type="entry name" value="GAF-like_dom_sf"/>
</dbReference>
<dbReference type="SMART" id="SM00052">
    <property type="entry name" value="EAL"/>
    <property type="match status" value="1"/>
</dbReference>
<dbReference type="PROSITE" id="PS50112">
    <property type="entry name" value="PAS"/>
    <property type="match status" value="2"/>
</dbReference>
<feature type="domain" description="GGDEF" evidence="4">
    <location>
        <begin position="468"/>
        <end position="599"/>
    </location>
</feature>
<protein>
    <submittedName>
        <fullName evidence="5">cAMP phosphodiesterase</fullName>
    </submittedName>
</protein>
<gene>
    <name evidence="5" type="ORF">GXY_02611</name>
</gene>
<dbReference type="InterPro" id="IPR043128">
    <property type="entry name" value="Rev_trsase/Diguanyl_cyclase"/>
</dbReference>
<dbReference type="SUPFAM" id="SSF55073">
    <property type="entry name" value="Nucleotide cyclase"/>
    <property type="match status" value="1"/>
</dbReference>
<dbReference type="InterPro" id="IPR013767">
    <property type="entry name" value="PAS_fold"/>
</dbReference>
<dbReference type="PROSITE" id="PS50113">
    <property type="entry name" value="PAC"/>
    <property type="match status" value="2"/>
</dbReference>
<dbReference type="InterPro" id="IPR012226">
    <property type="entry name" value="Diguanyl_cyclase/Pdiesterase"/>
</dbReference>
<dbReference type="InterPro" id="IPR035919">
    <property type="entry name" value="EAL_sf"/>
</dbReference>
<dbReference type="Gene3D" id="3.30.70.270">
    <property type="match status" value="1"/>
</dbReference>
<dbReference type="PIRSF" id="PIRSF005925">
    <property type="entry name" value="Dos"/>
    <property type="match status" value="1"/>
</dbReference>
<dbReference type="SUPFAM" id="SSF55785">
    <property type="entry name" value="PYP-like sensor domain (PAS domain)"/>
    <property type="match status" value="2"/>
</dbReference>
<dbReference type="InterPro" id="IPR035965">
    <property type="entry name" value="PAS-like_dom_sf"/>
</dbReference>
<dbReference type="InterPro" id="IPR001610">
    <property type="entry name" value="PAC"/>
</dbReference>
<dbReference type="SMART" id="SM00091">
    <property type="entry name" value="PAS"/>
    <property type="match status" value="2"/>
</dbReference>
<dbReference type="InterPro" id="IPR000160">
    <property type="entry name" value="GGDEF_dom"/>
</dbReference>
<dbReference type="PROSITE" id="PS50887">
    <property type="entry name" value="GGDEF"/>
    <property type="match status" value="1"/>
</dbReference>
<dbReference type="Pfam" id="PF13185">
    <property type="entry name" value="GAF_2"/>
    <property type="match status" value="1"/>
</dbReference>
<name>D5QBM8_NOVHA</name>
<dbReference type="PROSITE" id="PS50883">
    <property type="entry name" value="EAL"/>
    <property type="match status" value="1"/>
</dbReference>
<dbReference type="AlphaFoldDB" id="D5QBM8"/>
<dbReference type="NCBIfam" id="TIGR00229">
    <property type="entry name" value="sensory_box"/>
    <property type="match status" value="2"/>
</dbReference>
<proteinExistence type="predicted"/>
<evidence type="ECO:0000259" key="2">
    <source>
        <dbReference type="PROSITE" id="PS50113"/>
    </source>
</evidence>
<dbReference type="EMBL" id="ADTV01000004">
    <property type="protein sequence ID" value="EFG85714.1"/>
    <property type="molecule type" value="Genomic_DNA"/>
</dbReference>
<dbReference type="Proteomes" id="UP000006468">
    <property type="component" value="Chromosome"/>
</dbReference>
<dbReference type="GO" id="GO:0006355">
    <property type="term" value="P:regulation of DNA-templated transcription"/>
    <property type="evidence" value="ECO:0007669"/>
    <property type="project" value="InterPro"/>
</dbReference>
<sequence>MHFLPVIWFASEIVEFAMPRDTLDDTQVTVLPALEQTILGVVLIDETNTVTFFNSAAERLWNCTRADVLGRNVNVLVPRKIRSSHDDLIKHNRDTGINKIVGTSREVQVERFDGTSFWAELSLSRISVSGKIGYMALIRDISQEVADREKIRLLSLVVRETDRGVVILDPEFRLIYVNRAFTDMFGYEPSHVIGHGLSVILAGDTTDISTLNQLHAGAQNDKGFTLDIRARHKNGRDIWVSATMNPVFEDHGDIENIVVVLTDITENHFLETLQRDALEAISSDLSLREIMDFICRRIENNGLDVMPAIFTVDNSSKLKCVGRASLPLSLVELFDSLEIGPDVGSSGVAAYTGKSITSPDIEIDPKWLTLRSAAMRNGIRAAWATPIVLRGGRVAGVFTLYFRTKRQPQSWCQKAVSASLHLCTQALERYEAKEHIAKLSHFDTLTGLPNRMWLRQHLDKMLRRPTRGNFMLLSLGLDNFKNINDVFGHAAGDDLISYIATQLRDAIGIDDTIVRSGGDQFTIITSGIQQHASSLSDMVLRLLSQPMQVGDVSVTFSASIGISVYPENGEAGETLLKHAETAMFQAKAHGGANYCFFSPKMNQQATDRLILAAALRDAIAHDRLRLVYQPQVHARTGKMYGVEALSRWNDPTLGFISPARFIAVAEETGQIEAIGKWSMRAACRQMAEWIRDGIDVPTVSVNLSPLHFRDEKLPEFVAEVLEETGIPPARLMVEITESTMIDNYDRTIKAAQALRELGVGMSMDDFGTGFSSLSNLAGLPVNEVKIDRSFMNGLETVDKVRSVVTAVIRIGQSLGMTVVAEGVEHEEQRQILVNMDCDVLQGYMFSKPLASDDLITWLAGYTPKEIAPA</sequence>
<evidence type="ECO:0000259" key="1">
    <source>
        <dbReference type="PROSITE" id="PS50112"/>
    </source>
</evidence>
<dbReference type="InterPro" id="IPR000014">
    <property type="entry name" value="PAS"/>
</dbReference>
<dbReference type="InterPro" id="IPR029787">
    <property type="entry name" value="Nucleotide_cyclase"/>
</dbReference>
<reference evidence="5 6" key="1">
    <citation type="journal article" date="2010" name="J. Bacteriol.">
        <title>Genome sequence of a cellulose-producing bacterium, Gluconacetobacter hansenii ATCC 23769.</title>
        <authorList>
            <person name="Iyer P.R."/>
            <person name="Geib S.M."/>
            <person name="Catchmark J."/>
            <person name="Kao T.H."/>
            <person name="Tien M."/>
        </authorList>
    </citation>
    <scope>NUCLEOTIDE SEQUENCE [LARGE SCALE GENOMIC DNA]</scope>
    <source>
        <strain evidence="5 6">ATCC 23769</strain>
    </source>
</reference>
<feature type="domain" description="EAL" evidence="3">
    <location>
        <begin position="608"/>
        <end position="862"/>
    </location>
</feature>
<accession>D5QBM8</accession>
<evidence type="ECO:0000313" key="6">
    <source>
        <dbReference type="Proteomes" id="UP000006468"/>
    </source>
</evidence>
<dbReference type="SMART" id="SM00065">
    <property type="entry name" value="GAF"/>
    <property type="match status" value="1"/>
</dbReference>
<feature type="domain" description="PAC" evidence="2">
    <location>
        <begin position="224"/>
        <end position="276"/>
    </location>
</feature>
<comment type="caution">
    <text evidence="5">The sequence shown here is derived from an EMBL/GenBank/DDBJ whole genome shotgun (WGS) entry which is preliminary data.</text>
</comment>
<dbReference type="Gene3D" id="3.30.450.20">
    <property type="entry name" value="PAS domain"/>
    <property type="match status" value="2"/>
</dbReference>
<dbReference type="Pfam" id="PF00990">
    <property type="entry name" value="GGDEF"/>
    <property type="match status" value="1"/>
</dbReference>
<dbReference type="NCBIfam" id="TIGR00254">
    <property type="entry name" value="GGDEF"/>
    <property type="match status" value="1"/>
</dbReference>
<dbReference type="InterPro" id="IPR052155">
    <property type="entry name" value="Biofilm_reg_signaling"/>
</dbReference>
<dbReference type="HOGENOM" id="CLU_000445_70_20_5"/>
<dbReference type="Pfam" id="PF13426">
    <property type="entry name" value="PAS_9"/>
    <property type="match status" value="1"/>
</dbReference>
<dbReference type="Gene3D" id="3.30.450.40">
    <property type="match status" value="1"/>
</dbReference>
<dbReference type="CDD" id="cd01948">
    <property type="entry name" value="EAL"/>
    <property type="match status" value="1"/>
</dbReference>
<dbReference type="PANTHER" id="PTHR44757:SF2">
    <property type="entry name" value="BIOFILM ARCHITECTURE MAINTENANCE PROTEIN MBAA"/>
    <property type="match status" value="1"/>
</dbReference>
<evidence type="ECO:0000313" key="5">
    <source>
        <dbReference type="EMBL" id="EFG85714.1"/>
    </source>
</evidence>